<dbReference type="RefSeq" id="XP_070863858.1">
    <property type="nucleotide sequence ID" value="XM_071012920.1"/>
</dbReference>
<feature type="transmembrane region" description="Helical" evidence="1">
    <location>
        <begin position="12"/>
        <end position="33"/>
    </location>
</feature>
<reference evidence="2 3" key="1">
    <citation type="journal article" date="2024" name="Commun. Biol.">
        <title>Comparative genomic analysis of thermophilic fungi reveals convergent evolutionary adaptations and gene losses.</title>
        <authorList>
            <person name="Steindorff A.S."/>
            <person name="Aguilar-Pontes M.V."/>
            <person name="Robinson A.J."/>
            <person name="Andreopoulos B."/>
            <person name="LaButti K."/>
            <person name="Kuo A."/>
            <person name="Mondo S."/>
            <person name="Riley R."/>
            <person name="Otillar R."/>
            <person name="Haridas S."/>
            <person name="Lipzen A."/>
            <person name="Grimwood J."/>
            <person name="Schmutz J."/>
            <person name="Clum A."/>
            <person name="Reid I.D."/>
            <person name="Moisan M.C."/>
            <person name="Butler G."/>
            <person name="Nguyen T.T.M."/>
            <person name="Dewar K."/>
            <person name="Conant G."/>
            <person name="Drula E."/>
            <person name="Henrissat B."/>
            <person name="Hansel C."/>
            <person name="Singer S."/>
            <person name="Hutchinson M.I."/>
            <person name="de Vries R.P."/>
            <person name="Natvig D.O."/>
            <person name="Powell A.J."/>
            <person name="Tsang A."/>
            <person name="Grigoriev I.V."/>
        </authorList>
    </citation>
    <scope>NUCLEOTIDE SEQUENCE [LARGE SCALE GENOMIC DNA]</scope>
    <source>
        <strain evidence="2 3">ATCC 22073</strain>
    </source>
</reference>
<keyword evidence="1" id="KW-0812">Transmembrane</keyword>
<keyword evidence="3" id="KW-1185">Reference proteome</keyword>
<feature type="transmembrane region" description="Helical" evidence="1">
    <location>
        <begin position="75"/>
        <end position="99"/>
    </location>
</feature>
<dbReference type="Proteomes" id="UP001600064">
    <property type="component" value="Unassembled WGS sequence"/>
</dbReference>
<proteinExistence type="predicted"/>
<dbReference type="GeneID" id="98127564"/>
<protein>
    <submittedName>
        <fullName evidence="2">Uncharacterized protein</fullName>
    </submittedName>
</protein>
<name>A0ABR4D5L6_9PEZI</name>
<dbReference type="EMBL" id="JAZGUE010000006">
    <property type="protein sequence ID" value="KAL2265131.1"/>
    <property type="molecule type" value="Genomic_DNA"/>
</dbReference>
<feature type="transmembrane region" description="Helical" evidence="1">
    <location>
        <begin position="119"/>
        <end position="142"/>
    </location>
</feature>
<comment type="caution">
    <text evidence="2">The sequence shown here is derived from an EMBL/GenBank/DDBJ whole genome shotgun (WGS) entry which is preliminary data.</text>
</comment>
<evidence type="ECO:0000256" key="1">
    <source>
        <dbReference type="SAM" id="Phobius"/>
    </source>
</evidence>
<accession>A0ABR4D5L6</accession>
<evidence type="ECO:0000313" key="2">
    <source>
        <dbReference type="EMBL" id="KAL2265131.1"/>
    </source>
</evidence>
<organism evidence="2 3">
    <name type="scientific">Remersonia thermophila</name>
    <dbReference type="NCBI Taxonomy" id="72144"/>
    <lineage>
        <taxon>Eukaryota</taxon>
        <taxon>Fungi</taxon>
        <taxon>Dikarya</taxon>
        <taxon>Ascomycota</taxon>
        <taxon>Pezizomycotina</taxon>
        <taxon>Sordariomycetes</taxon>
        <taxon>Sordariomycetidae</taxon>
        <taxon>Sordariales</taxon>
        <taxon>Sordariales incertae sedis</taxon>
        <taxon>Remersonia</taxon>
    </lineage>
</organism>
<keyword evidence="1" id="KW-1133">Transmembrane helix</keyword>
<gene>
    <name evidence="2" type="ORF">VTJ83DRAFT_6231</name>
</gene>
<sequence length="164" mass="18121">MYRTTQLCWKLMHVACILVHLNLMVAVAVSYIYDLGRSTRSVRWATPALTDSNRCVSVPGLVSQSPFTFDAASHILLKACFLVGMLGFIFNITLFVFLLAVEPNRITLTEGEQHWRKQVVTFFGCCLNVLLACASVGLAFTLSVKTSDYGALIAPFICTYIQGS</sequence>
<keyword evidence="1" id="KW-0472">Membrane</keyword>
<evidence type="ECO:0000313" key="3">
    <source>
        <dbReference type="Proteomes" id="UP001600064"/>
    </source>
</evidence>